<evidence type="ECO:0000313" key="1">
    <source>
        <dbReference type="EMBL" id="GAH94942.1"/>
    </source>
</evidence>
<feature type="non-terminal residue" evidence="1">
    <location>
        <position position="1"/>
    </location>
</feature>
<reference evidence="1" key="1">
    <citation type="journal article" date="2014" name="Front. Microbiol.">
        <title>High frequency of phylogenetically diverse reductive dehalogenase-homologous genes in deep subseafloor sedimentary metagenomes.</title>
        <authorList>
            <person name="Kawai M."/>
            <person name="Futagami T."/>
            <person name="Toyoda A."/>
            <person name="Takaki Y."/>
            <person name="Nishi S."/>
            <person name="Hori S."/>
            <person name="Arai W."/>
            <person name="Tsubouchi T."/>
            <person name="Morono Y."/>
            <person name="Uchiyama I."/>
            <person name="Ito T."/>
            <person name="Fujiyama A."/>
            <person name="Inagaki F."/>
            <person name="Takami H."/>
        </authorList>
    </citation>
    <scope>NUCLEOTIDE SEQUENCE</scope>
    <source>
        <strain evidence="1">Expedition CK06-06</strain>
    </source>
</reference>
<organism evidence="1">
    <name type="scientific">marine sediment metagenome</name>
    <dbReference type="NCBI Taxonomy" id="412755"/>
    <lineage>
        <taxon>unclassified sequences</taxon>
        <taxon>metagenomes</taxon>
        <taxon>ecological metagenomes</taxon>
    </lineage>
</organism>
<proteinExistence type="predicted"/>
<name>X1JLJ4_9ZZZZ</name>
<protein>
    <submittedName>
        <fullName evidence="1">Uncharacterized protein</fullName>
    </submittedName>
</protein>
<dbReference type="AlphaFoldDB" id="X1JLJ4"/>
<gene>
    <name evidence="1" type="ORF">S06H3_00906</name>
</gene>
<dbReference type="EMBL" id="BARV01000200">
    <property type="protein sequence ID" value="GAH94942.1"/>
    <property type="molecule type" value="Genomic_DNA"/>
</dbReference>
<accession>X1JLJ4</accession>
<comment type="caution">
    <text evidence="1">The sequence shown here is derived from an EMBL/GenBank/DDBJ whole genome shotgun (WGS) entry which is preliminary data.</text>
</comment>
<sequence>GGNILSFVIMEEDKIRQTAPEFQTTLKNLEEQLISNTLRLWGGYTYGGFQPGKKQFGRTTWLPYLFADENDDILDSHHGDPAKIGDPFPAAYYWGKNSFRQLFTSTSPTATPVPGWKTILQGGNPTAIGTMPKSFRGAIAGFAFGSKSICVTKLKMQIGARKVPITGIEEIHNFKSPVLMFEEGFELDEEEGFELRGYFEAPGYQRVIPKGFVMYRKLDLVLHE</sequence>